<dbReference type="SUPFAM" id="SSF51735">
    <property type="entry name" value="NAD(P)-binding Rossmann-fold domains"/>
    <property type="match status" value="1"/>
</dbReference>
<keyword evidence="2" id="KW-1185">Reference proteome</keyword>
<comment type="caution">
    <text evidence="1">The sequence shown here is derived from an EMBL/GenBank/DDBJ whole genome shotgun (WGS) entry which is preliminary data.</text>
</comment>
<dbReference type="Proteomes" id="UP001595839">
    <property type="component" value="Unassembled WGS sequence"/>
</dbReference>
<evidence type="ECO:0000313" key="2">
    <source>
        <dbReference type="Proteomes" id="UP001595839"/>
    </source>
</evidence>
<reference evidence="2" key="1">
    <citation type="journal article" date="2019" name="Int. J. Syst. Evol. Microbiol.">
        <title>The Global Catalogue of Microorganisms (GCM) 10K type strain sequencing project: providing services to taxonomists for standard genome sequencing and annotation.</title>
        <authorList>
            <consortium name="The Broad Institute Genomics Platform"/>
            <consortium name="The Broad Institute Genome Sequencing Center for Infectious Disease"/>
            <person name="Wu L."/>
            <person name="Ma J."/>
        </authorList>
    </citation>
    <scope>NUCLEOTIDE SEQUENCE [LARGE SCALE GENOMIC DNA]</scope>
    <source>
        <strain evidence="2">CGMCC 4.7177</strain>
    </source>
</reference>
<organism evidence="1 2">
    <name type="scientific">Streptomyces vulcanius</name>
    <dbReference type="NCBI Taxonomy" id="1441876"/>
    <lineage>
        <taxon>Bacteria</taxon>
        <taxon>Bacillati</taxon>
        <taxon>Actinomycetota</taxon>
        <taxon>Actinomycetes</taxon>
        <taxon>Kitasatosporales</taxon>
        <taxon>Streptomycetaceae</taxon>
        <taxon>Streptomyces</taxon>
    </lineage>
</organism>
<evidence type="ECO:0008006" key="3">
    <source>
        <dbReference type="Google" id="ProtNLM"/>
    </source>
</evidence>
<protein>
    <recommendedName>
        <fullName evidence="3">Short-chain dehydrogenase</fullName>
    </recommendedName>
</protein>
<name>A0ABV9B1C6_9ACTN</name>
<sequence length="49" mass="4844">MLDGRVAIVAGAGRGLGRAHVRVPAAGAIVVDDLECDVAAAASKGRSSR</sequence>
<evidence type="ECO:0000313" key="1">
    <source>
        <dbReference type="EMBL" id="MFC4506018.1"/>
    </source>
</evidence>
<dbReference type="RefSeq" id="WP_381183378.1">
    <property type="nucleotide sequence ID" value="NZ_JBHSFK010000039.1"/>
</dbReference>
<accession>A0ABV9B1C6</accession>
<proteinExistence type="predicted"/>
<dbReference type="InterPro" id="IPR036291">
    <property type="entry name" value="NAD(P)-bd_dom_sf"/>
</dbReference>
<dbReference type="EMBL" id="JBHSFK010000039">
    <property type="protein sequence ID" value="MFC4506018.1"/>
    <property type="molecule type" value="Genomic_DNA"/>
</dbReference>
<gene>
    <name evidence="1" type="ORF">ACFPIH_42335</name>
</gene>